<keyword evidence="3" id="KW-1003">Cell membrane</keyword>
<dbReference type="EMBL" id="CP001100">
    <property type="protein sequence ID" value="ACF14584.1"/>
    <property type="molecule type" value="Genomic_DNA"/>
</dbReference>
<comment type="subcellular location">
    <subcellularLocation>
        <location evidence="1">Cell membrane</location>
        <topology evidence="1">Multi-pass membrane protein</topology>
    </subcellularLocation>
</comment>
<gene>
    <name evidence="8" type="ordered locus">Ctha_2132</name>
</gene>
<feature type="transmembrane region" description="Helical" evidence="7">
    <location>
        <begin position="363"/>
        <end position="394"/>
    </location>
</feature>
<sequence>MSLKQKAIHGFIWSFIDAFAGQGVQFIIGIILARLLSPHEFGIIGMLTIFIAVSQSFINSGFANALIRKKNCTQVDYSTVFFFNVFVGTLFFVLINIVSSSISVFFNEPKIELVLSVLCFVLIIDSFSIIQRTILTKRIDFKLQTRISVISGFIAGIIAVLAAYNDFGIWSLVLLQLIRQSLVGIFLWLWNDWRPTIVFSFDAFKEMFGFGSKLLISGLIDTIYKNIYYFVIGKYFSPVELGYYSRADQFKNLPSQNITGIIQRVSYPVLVKQQDDIPMLRNSYRKLIRSIMFLTFVLMLGMAASAKYIILVLIGEKWFNSIIYLQMLCFVGMLYPLHALNLNMLNVQGRSDIFLWLEIIKKILAIPIIIIGISFGIKSMIMGMMINTWIAYYLNSYWSGKLIGYSMLEQLKDIFPSFILASISAIVIYLTGEILNTSDFIVLAIQIILGILVTIGVSEAIKFQDYFYLKGILVEKFSTLKI</sequence>
<evidence type="ECO:0000256" key="1">
    <source>
        <dbReference type="ARBA" id="ARBA00004651"/>
    </source>
</evidence>
<dbReference type="HOGENOM" id="CLU_026911_5_2_10"/>
<feature type="transmembrane region" description="Helical" evidence="7">
    <location>
        <begin position="414"/>
        <end position="431"/>
    </location>
</feature>
<evidence type="ECO:0000313" key="8">
    <source>
        <dbReference type="EMBL" id="ACF14584.1"/>
    </source>
</evidence>
<feature type="transmembrane region" description="Helical" evidence="7">
    <location>
        <begin position="12"/>
        <end position="35"/>
    </location>
</feature>
<keyword evidence="9" id="KW-1185">Reference proteome</keyword>
<dbReference type="STRING" id="517418.Ctha_2132"/>
<dbReference type="Pfam" id="PF13440">
    <property type="entry name" value="Polysacc_synt_3"/>
    <property type="match status" value="1"/>
</dbReference>
<dbReference type="PANTHER" id="PTHR30250:SF10">
    <property type="entry name" value="LIPOPOLYSACCHARIDE BIOSYNTHESIS PROTEIN WZXC"/>
    <property type="match status" value="1"/>
</dbReference>
<keyword evidence="4 7" id="KW-0812">Transmembrane</keyword>
<feature type="transmembrane region" description="Helical" evidence="7">
    <location>
        <begin position="147"/>
        <end position="164"/>
    </location>
</feature>
<feature type="transmembrane region" description="Helical" evidence="7">
    <location>
        <begin position="291"/>
        <end position="315"/>
    </location>
</feature>
<organism evidence="8 9">
    <name type="scientific">Chloroherpeton thalassium (strain ATCC 35110 / GB-78)</name>
    <dbReference type="NCBI Taxonomy" id="517418"/>
    <lineage>
        <taxon>Bacteria</taxon>
        <taxon>Pseudomonadati</taxon>
        <taxon>Chlorobiota</taxon>
        <taxon>Chlorobiia</taxon>
        <taxon>Chlorobiales</taxon>
        <taxon>Chloroherpetonaceae</taxon>
        <taxon>Chloroherpeton</taxon>
    </lineage>
</organism>
<dbReference type="Proteomes" id="UP000001208">
    <property type="component" value="Chromosome"/>
</dbReference>
<evidence type="ECO:0000256" key="4">
    <source>
        <dbReference type="ARBA" id="ARBA00022692"/>
    </source>
</evidence>
<dbReference type="InterPro" id="IPR050833">
    <property type="entry name" value="Poly_Biosynth_Transport"/>
</dbReference>
<dbReference type="PANTHER" id="PTHR30250">
    <property type="entry name" value="PST FAMILY PREDICTED COLANIC ACID TRANSPORTER"/>
    <property type="match status" value="1"/>
</dbReference>
<dbReference type="KEGG" id="cts:Ctha_2132"/>
<feature type="transmembrane region" description="Helical" evidence="7">
    <location>
        <begin position="321"/>
        <end position="342"/>
    </location>
</feature>
<evidence type="ECO:0000313" key="9">
    <source>
        <dbReference type="Proteomes" id="UP000001208"/>
    </source>
</evidence>
<feature type="transmembrane region" description="Helical" evidence="7">
    <location>
        <begin position="440"/>
        <end position="461"/>
    </location>
</feature>
<dbReference type="AlphaFoldDB" id="B3QVI4"/>
<dbReference type="RefSeq" id="WP_012500667.1">
    <property type="nucleotide sequence ID" value="NC_011026.1"/>
</dbReference>
<dbReference type="CDD" id="cd13127">
    <property type="entry name" value="MATE_tuaB_like"/>
    <property type="match status" value="1"/>
</dbReference>
<keyword evidence="6 7" id="KW-0472">Membrane</keyword>
<feature type="transmembrane region" description="Helical" evidence="7">
    <location>
        <begin position="79"/>
        <end position="107"/>
    </location>
</feature>
<dbReference type="eggNOG" id="COG2244">
    <property type="taxonomic scope" value="Bacteria"/>
</dbReference>
<feature type="transmembrane region" description="Helical" evidence="7">
    <location>
        <begin position="113"/>
        <end position="135"/>
    </location>
</feature>
<evidence type="ECO:0000256" key="7">
    <source>
        <dbReference type="SAM" id="Phobius"/>
    </source>
</evidence>
<name>B3QVI4_CHLT3</name>
<evidence type="ECO:0000256" key="2">
    <source>
        <dbReference type="ARBA" id="ARBA00007430"/>
    </source>
</evidence>
<dbReference type="GO" id="GO:0005886">
    <property type="term" value="C:plasma membrane"/>
    <property type="evidence" value="ECO:0007669"/>
    <property type="project" value="UniProtKB-SubCell"/>
</dbReference>
<reference evidence="8 9" key="1">
    <citation type="submission" date="2008-06" db="EMBL/GenBank/DDBJ databases">
        <title>Complete sequence of Chloroherpeton thalassium ATCC 35110.</title>
        <authorList>
            <consortium name="US DOE Joint Genome Institute"/>
            <person name="Lucas S."/>
            <person name="Copeland A."/>
            <person name="Lapidus A."/>
            <person name="Glavina del Rio T."/>
            <person name="Dalin E."/>
            <person name="Tice H."/>
            <person name="Bruce D."/>
            <person name="Goodwin L."/>
            <person name="Pitluck S."/>
            <person name="Schmutz J."/>
            <person name="Larimer F."/>
            <person name="Land M."/>
            <person name="Hauser L."/>
            <person name="Kyrpides N."/>
            <person name="Mikhailova N."/>
            <person name="Liu Z."/>
            <person name="Li T."/>
            <person name="Zhao F."/>
            <person name="Overmann J."/>
            <person name="Bryant D.A."/>
            <person name="Richardson P."/>
        </authorList>
    </citation>
    <scope>NUCLEOTIDE SEQUENCE [LARGE SCALE GENOMIC DNA]</scope>
    <source>
        <strain evidence="9">ATCC 35110 / GB-78</strain>
    </source>
</reference>
<keyword evidence="5 7" id="KW-1133">Transmembrane helix</keyword>
<evidence type="ECO:0000256" key="6">
    <source>
        <dbReference type="ARBA" id="ARBA00023136"/>
    </source>
</evidence>
<evidence type="ECO:0000256" key="3">
    <source>
        <dbReference type="ARBA" id="ARBA00022475"/>
    </source>
</evidence>
<proteinExistence type="inferred from homology"/>
<feature type="transmembrane region" description="Helical" evidence="7">
    <location>
        <begin position="41"/>
        <end position="67"/>
    </location>
</feature>
<dbReference type="OrthoDB" id="9770347at2"/>
<protein>
    <submittedName>
        <fullName evidence="8">Polysaccharide biosynthesis protein</fullName>
    </submittedName>
</protein>
<feature type="transmembrane region" description="Helical" evidence="7">
    <location>
        <begin position="170"/>
        <end position="190"/>
    </location>
</feature>
<comment type="similarity">
    <text evidence="2">Belongs to the polysaccharide synthase family.</text>
</comment>
<accession>B3QVI4</accession>
<evidence type="ECO:0000256" key="5">
    <source>
        <dbReference type="ARBA" id="ARBA00022989"/>
    </source>
</evidence>